<evidence type="ECO:0000256" key="1">
    <source>
        <dbReference type="ARBA" id="ARBA00004651"/>
    </source>
</evidence>
<proteinExistence type="inferred from homology"/>
<keyword evidence="6 8" id="KW-1133">Transmembrane helix</keyword>
<evidence type="ECO:0000256" key="6">
    <source>
        <dbReference type="ARBA" id="ARBA00022989"/>
    </source>
</evidence>
<organism evidence="9 10">
    <name type="scientific">Pegethrix bostrychoides GSE-TBD4-15B</name>
    <dbReference type="NCBI Taxonomy" id="2839662"/>
    <lineage>
        <taxon>Bacteria</taxon>
        <taxon>Bacillati</taxon>
        <taxon>Cyanobacteriota</taxon>
        <taxon>Cyanophyceae</taxon>
        <taxon>Oculatellales</taxon>
        <taxon>Oculatellaceae</taxon>
        <taxon>Pegethrix</taxon>
    </lineage>
</organism>
<keyword evidence="7 8" id="KW-0472">Membrane</keyword>
<dbReference type="AlphaFoldDB" id="A0A951PBR0"/>
<reference evidence="9" key="2">
    <citation type="journal article" date="2022" name="Microbiol. Resour. Announc.">
        <title>Metagenome Sequencing to Explore Phylogenomics of Terrestrial Cyanobacteria.</title>
        <authorList>
            <person name="Ward R.D."/>
            <person name="Stajich J.E."/>
            <person name="Johansen J.R."/>
            <person name="Huntemann M."/>
            <person name="Clum A."/>
            <person name="Foster B."/>
            <person name="Foster B."/>
            <person name="Roux S."/>
            <person name="Palaniappan K."/>
            <person name="Varghese N."/>
            <person name="Mukherjee S."/>
            <person name="Reddy T.B.K."/>
            <person name="Daum C."/>
            <person name="Copeland A."/>
            <person name="Chen I.A."/>
            <person name="Ivanova N.N."/>
            <person name="Kyrpides N.C."/>
            <person name="Shapiro N."/>
            <person name="Eloe-Fadrosh E.A."/>
            <person name="Pietrasiak N."/>
        </authorList>
    </citation>
    <scope>NUCLEOTIDE SEQUENCE</scope>
    <source>
        <strain evidence="9">GSE-TBD4-15B</strain>
    </source>
</reference>
<feature type="transmembrane region" description="Helical" evidence="8">
    <location>
        <begin position="212"/>
        <end position="233"/>
    </location>
</feature>
<evidence type="ECO:0000256" key="2">
    <source>
        <dbReference type="ARBA" id="ARBA00010735"/>
    </source>
</evidence>
<dbReference type="EMBL" id="JAHHHV010000049">
    <property type="protein sequence ID" value="MBW4465564.1"/>
    <property type="molecule type" value="Genomic_DNA"/>
</dbReference>
<sequence>MQINPSLNVKTARAEFWGGCRAITPLVVGAIPFGIIFGSLAASSGLSFWGTLAMSAFVFAGASQFIALGLLSSGTALPLIILTTFVVNLRHLLYAVTLVPHVRHLPQAWKLPISFWLTDEAFAAAIGRYNQPDASPYKHWYYLGAALFMYINWQLCTWIGLTLGRSIPDAASWGLDFAMSVTFIGMIIPYLIDRPMIAAVCVAGLVSLLAHGLPHQLGLMLAAVCGILAGIVLEQKSTETL</sequence>
<keyword evidence="5 8" id="KW-0812">Transmembrane</keyword>
<evidence type="ECO:0000256" key="8">
    <source>
        <dbReference type="SAM" id="Phobius"/>
    </source>
</evidence>
<evidence type="ECO:0000256" key="4">
    <source>
        <dbReference type="ARBA" id="ARBA00022475"/>
    </source>
</evidence>
<evidence type="ECO:0000256" key="7">
    <source>
        <dbReference type="ARBA" id="ARBA00023136"/>
    </source>
</evidence>
<keyword evidence="4" id="KW-1003">Cell membrane</keyword>
<comment type="subcellular location">
    <subcellularLocation>
        <location evidence="1">Cell membrane</location>
        <topology evidence="1">Multi-pass membrane protein</topology>
    </subcellularLocation>
</comment>
<gene>
    <name evidence="9" type="ORF">KME07_09000</name>
</gene>
<comment type="caution">
    <text evidence="9">The sequence shown here is derived from an EMBL/GenBank/DDBJ whole genome shotgun (WGS) entry which is preliminary data.</text>
</comment>
<feature type="transmembrane region" description="Helical" evidence="8">
    <location>
        <begin position="140"/>
        <end position="161"/>
    </location>
</feature>
<feature type="transmembrane region" description="Helical" evidence="8">
    <location>
        <begin position="20"/>
        <end position="42"/>
    </location>
</feature>
<keyword evidence="3" id="KW-0813">Transport</keyword>
<dbReference type="PANTHER" id="PTHR34979:SF1">
    <property type="entry name" value="INNER MEMBRANE PROTEIN YGAZ"/>
    <property type="match status" value="1"/>
</dbReference>
<comment type="similarity">
    <text evidence="2">Belongs to the AzlC family.</text>
</comment>
<reference evidence="9" key="1">
    <citation type="submission" date="2021-05" db="EMBL/GenBank/DDBJ databases">
        <authorList>
            <person name="Pietrasiak N."/>
            <person name="Ward R."/>
            <person name="Stajich J.E."/>
            <person name="Kurbessoian T."/>
        </authorList>
    </citation>
    <scope>NUCLEOTIDE SEQUENCE</scope>
    <source>
        <strain evidence="9">GSE-TBD4-15B</strain>
    </source>
</reference>
<dbReference type="GO" id="GO:0005886">
    <property type="term" value="C:plasma membrane"/>
    <property type="evidence" value="ECO:0007669"/>
    <property type="project" value="UniProtKB-SubCell"/>
</dbReference>
<dbReference type="PANTHER" id="PTHR34979">
    <property type="entry name" value="INNER MEMBRANE PROTEIN YGAZ"/>
    <property type="match status" value="1"/>
</dbReference>
<evidence type="ECO:0000313" key="10">
    <source>
        <dbReference type="Proteomes" id="UP000707356"/>
    </source>
</evidence>
<evidence type="ECO:0000256" key="3">
    <source>
        <dbReference type="ARBA" id="ARBA00022448"/>
    </source>
</evidence>
<dbReference type="Proteomes" id="UP000707356">
    <property type="component" value="Unassembled WGS sequence"/>
</dbReference>
<evidence type="ECO:0000256" key="5">
    <source>
        <dbReference type="ARBA" id="ARBA00022692"/>
    </source>
</evidence>
<dbReference type="InterPro" id="IPR011606">
    <property type="entry name" value="Brnchd-chn_aa_trnsp_permease"/>
</dbReference>
<dbReference type="Pfam" id="PF03591">
    <property type="entry name" value="AzlC"/>
    <property type="match status" value="1"/>
</dbReference>
<feature type="transmembrane region" description="Helical" evidence="8">
    <location>
        <begin position="77"/>
        <end position="96"/>
    </location>
</feature>
<evidence type="ECO:0000313" key="9">
    <source>
        <dbReference type="EMBL" id="MBW4465564.1"/>
    </source>
</evidence>
<name>A0A951PBR0_9CYAN</name>
<feature type="transmembrane region" description="Helical" evidence="8">
    <location>
        <begin position="173"/>
        <end position="192"/>
    </location>
</feature>
<feature type="transmembrane region" description="Helical" evidence="8">
    <location>
        <begin position="48"/>
        <end position="70"/>
    </location>
</feature>
<dbReference type="GO" id="GO:1903785">
    <property type="term" value="P:L-valine transmembrane transport"/>
    <property type="evidence" value="ECO:0007669"/>
    <property type="project" value="TreeGrafter"/>
</dbReference>
<accession>A0A951PBR0</accession>
<protein>
    <submittedName>
        <fullName evidence="9">AzlC family ABC transporter permease</fullName>
    </submittedName>
</protein>